<dbReference type="AlphaFoldDB" id="A0A2Z6QPW0"/>
<dbReference type="EMBL" id="BEXD01000356">
    <property type="protein sequence ID" value="GBB86761.1"/>
    <property type="molecule type" value="Genomic_DNA"/>
</dbReference>
<evidence type="ECO:0000313" key="2">
    <source>
        <dbReference type="EMBL" id="GBB86761.1"/>
    </source>
</evidence>
<evidence type="ECO:0000313" key="3">
    <source>
        <dbReference type="Proteomes" id="UP000247702"/>
    </source>
</evidence>
<comment type="caution">
    <text evidence="2">The sequence shown here is derived from an EMBL/GenBank/DDBJ whole genome shotgun (WGS) entry which is preliminary data.</text>
</comment>
<gene>
    <name evidence="2" type="ORF">RclHR1_13180004</name>
</gene>
<keyword evidence="3" id="KW-1185">Reference proteome</keyword>
<dbReference type="SUPFAM" id="SSF53098">
    <property type="entry name" value="Ribonuclease H-like"/>
    <property type="match status" value="1"/>
</dbReference>
<dbReference type="GO" id="GO:0005634">
    <property type="term" value="C:nucleus"/>
    <property type="evidence" value="ECO:0007669"/>
    <property type="project" value="TreeGrafter"/>
</dbReference>
<protein>
    <recommendedName>
        <fullName evidence="1">HAT C-terminal dimerisation domain-containing protein</fullName>
    </recommendedName>
</protein>
<evidence type="ECO:0000259" key="1">
    <source>
        <dbReference type="Pfam" id="PF05699"/>
    </source>
</evidence>
<feature type="domain" description="HAT C-terminal dimerisation" evidence="1">
    <location>
        <begin position="112"/>
        <end position="165"/>
    </location>
</feature>
<dbReference type="GO" id="GO:0006357">
    <property type="term" value="P:regulation of transcription by RNA polymerase II"/>
    <property type="evidence" value="ECO:0007669"/>
    <property type="project" value="TreeGrafter"/>
</dbReference>
<sequence>MIRLLKIRLPDKKHDWAFGIEIKEGCRMKSMIRVLKIRLPDKKHNQSFENEVREGQRRGCQMKSITELLKMRLPNKKHNWAFGIETKSMIRLLKIRVIGWLPDEKYDRTFENKWAIQKVQFPNVAKLARKYLSIPGSSVPSERLFSDTGNQITAKHTCLDSKLVEL</sequence>
<dbReference type="Pfam" id="PF05699">
    <property type="entry name" value="Dimer_Tnp_hAT"/>
    <property type="match status" value="1"/>
</dbReference>
<proteinExistence type="predicted"/>
<dbReference type="InterPro" id="IPR008906">
    <property type="entry name" value="HATC_C_dom"/>
</dbReference>
<dbReference type="PANTHER" id="PTHR46169:SF29">
    <property type="entry name" value="DNA REPLICATION-RELATED ELEMENT FACTOR, ISOFORM A"/>
    <property type="match status" value="1"/>
</dbReference>
<dbReference type="InterPro" id="IPR052717">
    <property type="entry name" value="Vacuolar_transposase_reg"/>
</dbReference>
<dbReference type="PANTHER" id="PTHR46169">
    <property type="entry name" value="DNA REPLICATION-RELATED ELEMENT FACTOR, ISOFORM A"/>
    <property type="match status" value="1"/>
</dbReference>
<name>A0A2Z6QPW0_9GLOM</name>
<reference evidence="2 3" key="1">
    <citation type="submission" date="2017-11" db="EMBL/GenBank/DDBJ databases">
        <title>The genome of Rhizophagus clarus HR1 reveals common genetic basis of auxotrophy among arbuscular mycorrhizal fungi.</title>
        <authorList>
            <person name="Kobayashi Y."/>
        </authorList>
    </citation>
    <scope>NUCLEOTIDE SEQUENCE [LARGE SCALE GENOMIC DNA]</scope>
    <source>
        <strain evidence="2 3">HR1</strain>
    </source>
</reference>
<dbReference type="InterPro" id="IPR012337">
    <property type="entry name" value="RNaseH-like_sf"/>
</dbReference>
<accession>A0A2Z6QPW0</accession>
<dbReference type="Proteomes" id="UP000247702">
    <property type="component" value="Unassembled WGS sequence"/>
</dbReference>
<dbReference type="GO" id="GO:0046983">
    <property type="term" value="F:protein dimerization activity"/>
    <property type="evidence" value="ECO:0007669"/>
    <property type="project" value="InterPro"/>
</dbReference>
<organism evidence="2 3">
    <name type="scientific">Rhizophagus clarus</name>
    <dbReference type="NCBI Taxonomy" id="94130"/>
    <lineage>
        <taxon>Eukaryota</taxon>
        <taxon>Fungi</taxon>
        <taxon>Fungi incertae sedis</taxon>
        <taxon>Mucoromycota</taxon>
        <taxon>Glomeromycotina</taxon>
        <taxon>Glomeromycetes</taxon>
        <taxon>Glomerales</taxon>
        <taxon>Glomeraceae</taxon>
        <taxon>Rhizophagus</taxon>
    </lineage>
</organism>